<feature type="transmembrane region" description="Helical" evidence="1">
    <location>
        <begin position="12"/>
        <end position="35"/>
    </location>
</feature>
<feature type="transmembrane region" description="Helical" evidence="1">
    <location>
        <begin position="47"/>
        <end position="67"/>
    </location>
</feature>
<dbReference type="RefSeq" id="WP_148690005.1">
    <property type="nucleotide sequence ID" value="NZ_LT671858.1"/>
</dbReference>
<dbReference type="AlphaFoldDB" id="A0A1N5VY79"/>
<organism evidence="2 3">
    <name type="scientific">Cuniculiplasma divulgatum</name>
    <dbReference type="NCBI Taxonomy" id="1673428"/>
    <lineage>
        <taxon>Archaea</taxon>
        <taxon>Methanobacteriati</taxon>
        <taxon>Thermoplasmatota</taxon>
        <taxon>Thermoplasmata</taxon>
        <taxon>Thermoplasmatales</taxon>
        <taxon>Cuniculiplasmataceae</taxon>
        <taxon>Cuniculiplasma</taxon>
    </lineage>
</organism>
<dbReference type="EMBL" id="LT671858">
    <property type="protein sequence ID" value="SIM77215.1"/>
    <property type="molecule type" value="Genomic_DNA"/>
</dbReference>
<feature type="transmembrane region" description="Helical" evidence="1">
    <location>
        <begin position="209"/>
        <end position="238"/>
    </location>
</feature>
<keyword evidence="1" id="KW-0472">Membrane</keyword>
<evidence type="ECO:0000313" key="3">
    <source>
        <dbReference type="Proteomes" id="UP000195607"/>
    </source>
</evidence>
<dbReference type="Proteomes" id="UP000195607">
    <property type="component" value="Chromosome I"/>
</dbReference>
<keyword evidence="1" id="KW-0812">Transmembrane</keyword>
<protein>
    <submittedName>
        <fullName evidence="2">ABC transporter permease</fullName>
    </submittedName>
</protein>
<sequence>MSLNGIQGNLNIAGMIPWEIVLAYFVIALGFVLYYSHKTDGLNGFKTVDFVYIGIGAAFTVVWEFFIGPLMDKIVPPGLTAFIGFGFFGRIIIIFIIAGLVKKPGVGMMSMAIFDILGDIFHYGFSGEPMFVVYESLTYGLFIDLAITIKKGNLFGNFSKKAKEGIKAQSMSRQRLFAAITGGIIGFTWAFPGSFFYNGFFGPFLYGSIVNWQAILIGFAESIPGNVIFGGIAGLIALRVARVLGQ</sequence>
<keyword evidence="1" id="KW-1133">Transmembrane helix</keyword>
<evidence type="ECO:0000256" key="1">
    <source>
        <dbReference type="SAM" id="Phobius"/>
    </source>
</evidence>
<accession>A0A1N5VY79</accession>
<feature type="transmembrane region" description="Helical" evidence="1">
    <location>
        <begin position="176"/>
        <end position="197"/>
    </location>
</feature>
<dbReference type="GeneID" id="41588784"/>
<gene>
    <name evidence="2" type="ORF">CSP5_1542</name>
</gene>
<name>A0A1N5VY79_9ARCH</name>
<proteinExistence type="predicted"/>
<feature type="transmembrane region" description="Helical" evidence="1">
    <location>
        <begin position="79"/>
        <end position="101"/>
    </location>
</feature>
<evidence type="ECO:0000313" key="2">
    <source>
        <dbReference type="EMBL" id="SIM77215.1"/>
    </source>
</evidence>
<reference evidence="2 3" key="1">
    <citation type="submission" date="2016-04" db="EMBL/GenBank/DDBJ databases">
        <authorList>
            <person name="Evans L.H."/>
            <person name="Alamgir A."/>
            <person name="Owens N."/>
            <person name="Weber N.D."/>
            <person name="Virtaneva K."/>
            <person name="Barbian K."/>
            <person name="Babar A."/>
            <person name="Rosenke K."/>
        </authorList>
    </citation>
    <scope>NUCLEOTIDE SEQUENCE [LARGE SCALE GENOMIC DNA]</scope>
    <source>
        <strain evidence="3">S5(T) (JCM 30642 \VKM B-2941)</strain>
    </source>
</reference>